<feature type="signal peptide" evidence="5">
    <location>
        <begin position="1"/>
        <end position="22"/>
    </location>
</feature>
<dbReference type="PANTHER" id="PTHR33420:SF3">
    <property type="entry name" value="FIMBRIAL SUBUNIT ELFA"/>
    <property type="match status" value="1"/>
</dbReference>
<evidence type="ECO:0000256" key="5">
    <source>
        <dbReference type="SAM" id="SignalP"/>
    </source>
</evidence>
<dbReference type="InterPro" id="IPR036937">
    <property type="entry name" value="Adhesion_dom_fimbrial_sf"/>
</dbReference>
<keyword evidence="8" id="KW-1185">Reference proteome</keyword>
<feature type="domain" description="Fimbrial-type adhesion" evidence="6">
    <location>
        <begin position="38"/>
        <end position="192"/>
    </location>
</feature>
<comment type="caution">
    <text evidence="7">The sequence shown here is derived from an EMBL/GenBank/DDBJ whole genome shotgun (WGS) entry which is preliminary data.</text>
</comment>
<evidence type="ECO:0000256" key="1">
    <source>
        <dbReference type="ARBA" id="ARBA00004561"/>
    </source>
</evidence>
<reference evidence="7 8" key="1">
    <citation type="submission" date="2024-01" db="EMBL/GenBank/DDBJ databases">
        <title>Active colonisers of the gastrointestinal tract of Atlantic salmon farmed in a warm water region.</title>
        <authorList>
            <person name="Bowman J.P."/>
        </authorList>
    </citation>
    <scope>NUCLEOTIDE SEQUENCE [LARGE SCALE GENOMIC DNA]</scope>
    <source>
        <strain evidence="7 8">S3MW1</strain>
    </source>
</reference>
<dbReference type="RefSeq" id="WP_256383176.1">
    <property type="nucleotide sequence ID" value="NZ_CP101694.1"/>
</dbReference>
<name>A0ABU6L9C0_9GAMM</name>
<proteinExistence type="inferred from homology"/>
<evidence type="ECO:0000313" key="7">
    <source>
        <dbReference type="EMBL" id="MEC6833182.1"/>
    </source>
</evidence>
<dbReference type="InterPro" id="IPR008966">
    <property type="entry name" value="Adhesion_dom_sf"/>
</dbReference>
<keyword evidence="3 5" id="KW-0732">Signal</keyword>
<comment type="similarity">
    <text evidence="2">Belongs to the fimbrial protein family.</text>
</comment>
<accession>A0ABU6L9C0</accession>
<dbReference type="EMBL" id="JAYXUG010000015">
    <property type="protein sequence ID" value="MEC6833182.1"/>
    <property type="molecule type" value="Genomic_DNA"/>
</dbReference>
<dbReference type="Gene3D" id="2.60.40.1090">
    <property type="entry name" value="Fimbrial-type adhesion domain"/>
    <property type="match status" value="1"/>
</dbReference>
<organism evidence="7 8">
    <name type="scientific">Photobacterium toruni</name>
    <dbReference type="NCBI Taxonomy" id="1935446"/>
    <lineage>
        <taxon>Bacteria</taxon>
        <taxon>Pseudomonadati</taxon>
        <taxon>Pseudomonadota</taxon>
        <taxon>Gammaproteobacteria</taxon>
        <taxon>Vibrionales</taxon>
        <taxon>Vibrionaceae</taxon>
        <taxon>Photobacterium</taxon>
    </lineage>
</organism>
<evidence type="ECO:0000256" key="2">
    <source>
        <dbReference type="ARBA" id="ARBA00006671"/>
    </source>
</evidence>
<evidence type="ECO:0000313" key="8">
    <source>
        <dbReference type="Proteomes" id="UP001306119"/>
    </source>
</evidence>
<dbReference type="InterPro" id="IPR000259">
    <property type="entry name" value="Adhesion_dom_fimbrial"/>
</dbReference>
<keyword evidence="4" id="KW-0281">Fimbrium</keyword>
<comment type="subcellular location">
    <subcellularLocation>
        <location evidence="1">Fimbrium</location>
    </subcellularLocation>
</comment>
<sequence>MNKFIGITVIGLFIFTVDFSVAAQSTSSPVYSQNGTITFLGEVVQSTCSISVVNTTSGVGNNINLGGMKTDQLESTPVHFYLKPNQHCAPTYQSLNAKITWGGGNFDVNGLKNIAGDTKDGGATGVFISLKANTINAKNITSSNQFTTFPSQKKTGIDNGYEYEAQIERISKNKKPTAGKILTTATYNVSYD</sequence>
<gene>
    <name evidence="7" type="ORF">VXS06_15555</name>
</gene>
<dbReference type="SUPFAM" id="SSF49401">
    <property type="entry name" value="Bacterial adhesins"/>
    <property type="match status" value="1"/>
</dbReference>
<evidence type="ECO:0000259" key="6">
    <source>
        <dbReference type="Pfam" id="PF00419"/>
    </source>
</evidence>
<dbReference type="InterPro" id="IPR050263">
    <property type="entry name" value="Bact_Fimbrial_Adh_Pro"/>
</dbReference>
<protein>
    <submittedName>
        <fullName evidence="7">Fimbrial protein</fullName>
    </submittedName>
</protein>
<dbReference type="Proteomes" id="UP001306119">
    <property type="component" value="Unassembled WGS sequence"/>
</dbReference>
<feature type="chain" id="PRO_5047456146" evidence="5">
    <location>
        <begin position="23"/>
        <end position="192"/>
    </location>
</feature>
<evidence type="ECO:0000256" key="4">
    <source>
        <dbReference type="ARBA" id="ARBA00023263"/>
    </source>
</evidence>
<dbReference type="PANTHER" id="PTHR33420">
    <property type="entry name" value="FIMBRIAL SUBUNIT ELFA-RELATED"/>
    <property type="match status" value="1"/>
</dbReference>
<dbReference type="Pfam" id="PF00419">
    <property type="entry name" value="Fimbrial"/>
    <property type="match status" value="1"/>
</dbReference>
<evidence type="ECO:0000256" key="3">
    <source>
        <dbReference type="ARBA" id="ARBA00022729"/>
    </source>
</evidence>